<name>A0ABV3ETK4_9ACTN</name>
<dbReference type="RefSeq" id="WP_166029510.1">
    <property type="nucleotide sequence ID" value="NZ_JBEZNA010000049.1"/>
</dbReference>
<proteinExistence type="predicted"/>
<organism evidence="1 2">
    <name type="scientific">Streptomyces chilikensis</name>
    <dbReference type="NCBI Taxonomy" id="1194079"/>
    <lineage>
        <taxon>Bacteria</taxon>
        <taxon>Bacillati</taxon>
        <taxon>Actinomycetota</taxon>
        <taxon>Actinomycetes</taxon>
        <taxon>Kitasatosporales</taxon>
        <taxon>Streptomycetaceae</taxon>
        <taxon>Streptomyces</taxon>
    </lineage>
</organism>
<gene>
    <name evidence="1" type="ORF">AB0D95_20165</name>
</gene>
<accession>A0ABV3ETK4</accession>
<dbReference type="EMBL" id="JBEZNA010000049">
    <property type="protein sequence ID" value="MEU9579555.1"/>
    <property type="molecule type" value="Genomic_DNA"/>
</dbReference>
<dbReference type="Proteomes" id="UP001551584">
    <property type="component" value="Unassembled WGS sequence"/>
</dbReference>
<keyword evidence="2" id="KW-1185">Reference proteome</keyword>
<evidence type="ECO:0000313" key="2">
    <source>
        <dbReference type="Proteomes" id="UP001551584"/>
    </source>
</evidence>
<comment type="caution">
    <text evidence="1">The sequence shown here is derived from an EMBL/GenBank/DDBJ whole genome shotgun (WGS) entry which is preliminary data.</text>
</comment>
<reference evidence="1 2" key="1">
    <citation type="submission" date="2024-06" db="EMBL/GenBank/DDBJ databases">
        <title>The Natural Products Discovery Center: Release of the First 8490 Sequenced Strains for Exploring Actinobacteria Biosynthetic Diversity.</title>
        <authorList>
            <person name="Kalkreuter E."/>
            <person name="Kautsar S.A."/>
            <person name="Yang D."/>
            <person name="Bader C.D."/>
            <person name="Teijaro C.N."/>
            <person name="Fluegel L."/>
            <person name="Davis C.M."/>
            <person name="Simpson J.R."/>
            <person name="Lauterbach L."/>
            <person name="Steele A.D."/>
            <person name="Gui C."/>
            <person name="Meng S."/>
            <person name="Li G."/>
            <person name="Viehrig K."/>
            <person name="Ye F."/>
            <person name="Su P."/>
            <person name="Kiefer A.F."/>
            <person name="Nichols A."/>
            <person name="Cepeda A.J."/>
            <person name="Yan W."/>
            <person name="Fan B."/>
            <person name="Jiang Y."/>
            <person name="Adhikari A."/>
            <person name="Zheng C.-J."/>
            <person name="Schuster L."/>
            <person name="Cowan T.M."/>
            <person name="Smanski M.J."/>
            <person name="Chevrette M.G."/>
            <person name="De Carvalho L.P.S."/>
            <person name="Shen B."/>
        </authorList>
    </citation>
    <scope>NUCLEOTIDE SEQUENCE [LARGE SCALE GENOMIC DNA]</scope>
    <source>
        <strain evidence="1 2">NPDC048117</strain>
    </source>
</reference>
<evidence type="ECO:0000313" key="1">
    <source>
        <dbReference type="EMBL" id="MEU9579555.1"/>
    </source>
</evidence>
<dbReference type="InterPro" id="IPR016888">
    <property type="entry name" value="UCP028498"/>
</dbReference>
<dbReference type="Pfam" id="PF10012">
    <property type="entry name" value="DUF2255"/>
    <property type="match status" value="1"/>
</dbReference>
<protein>
    <submittedName>
        <fullName evidence="1">DUF2255 family protein</fullName>
    </submittedName>
</protein>
<sequence length="124" mass="14025">MTTWTRTELAGIGEAEELEIASVGEDGSLGGWRTIWVVRDGDDVYVRSVYGPESRWYRGTRIRHQGRIRAGRVQRDVTVVDADPRLNDRIDAAYHAKYEAYPASLETILGEAARSTTMRLDPRD</sequence>